<proteinExistence type="predicted"/>
<sequence>MKQIKITTFFKPKKADKSIQTTQPHISSFIEKYPYFLTIPNPYYLPHYGLVQNALTGKINISTFDKLPDEFWVRVSKHNFTDVVNAVKKMECINENGGTQPFLKEPEAEKEMQPFWKNENVRVEMLDISSMEFNINRGNYNTNMVFTNLFFYTA</sequence>
<dbReference type="AlphaFoldDB" id="A0A914L562"/>
<keyword evidence="1" id="KW-1185">Reference proteome</keyword>
<protein>
    <submittedName>
        <fullName evidence="2">Uncharacterized protein</fullName>
    </submittedName>
</protein>
<organism evidence="1 2">
    <name type="scientific">Meloidogyne incognita</name>
    <name type="common">Southern root-knot nematode worm</name>
    <name type="synonym">Oxyuris incognita</name>
    <dbReference type="NCBI Taxonomy" id="6306"/>
    <lineage>
        <taxon>Eukaryota</taxon>
        <taxon>Metazoa</taxon>
        <taxon>Ecdysozoa</taxon>
        <taxon>Nematoda</taxon>
        <taxon>Chromadorea</taxon>
        <taxon>Rhabditida</taxon>
        <taxon>Tylenchina</taxon>
        <taxon>Tylenchomorpha</taxon>
        <taxon>Tylenchoidea</taxon>
        <taxon>Meloidogynidae</taxon>
        <taxon>Meloidogyninae</taxon>
        <taxon>Meloidogyne</taxon>
        <taxon>Meloidogyne incognita group</taxon>
    </lineage>
</organism>
<reference evidence="2" key="1">
    <citation type="submission" date="2022-11" db="UniProtKB">
        <authorList>
            <consortium name="WormBaseParasite"/>
        </authorList>
    </citation>
    <scope>IDENTIFICATION</scope>
</reference>
<accession>A0A914L562</accession>
<evidence type="ECO:0000313" key="2">
    <source>
        <dbReference type="WBParaSite" id="Minc3s00265g08953"/>
    </source>
</evidence>
<evidence type="ECO:0000313" key="1">
    <source>
        <dbReference type="Proteomes" id="UP000887563"/>
    </source>
</evidence>
<dbReference type="WBParaSite" id="Minc3s00265g08953">
    <property type="protein sequence ID" value="Minc3s00265g08953"/>
    <property type="gene ID" value="Minc3s00265g08953"/>
</dbReference>
<dbReference type="Proteomes" id="UP000887563">
    <property type="component" value="Unplaced"/>
</dbReference>
<name>A0A914L562_MELIC</name>